<dbReference type="AlphaFoldDB" id="A0AAJ0M3M9"/>
<sequence>GLPPYIIRVDKLDLLRDKGIIYYRKLYLAGVDAIRSVNLGVIYRSIVLFR</sequence>
<reference evidence="1" key="1">
    <citation type="journal article" date="2023" name="Mol. Phylogenet. Evol.">
        <title>Genome-scale phylogeny and comparative genomics of the fungal order Sordariales.</title>
        <authorList>
            <person name="Hensen N."/>
            <person name="Bonometti L."/>
            <person name="Westerberg I."/>
            <person name="Brannstrom I.O."/>
            <person name="Guillou S."/>
            <person name="Cros-Aarteil S."/>
            <person name="Calhoun S."/>
            <person name="Haridas S."/>
            <person name="Kuo A."/>
            <person name="Mondo S."/>
            <person name="Pangilinan J."/>
            <person name="Riley R."/>
            <person name="LaButti K."/>
            <person name="Andreopoulos B."/>
            <person name="Lipzen A."/>
            <person name="Chen C."/>
            <person name="Yan M."/>
            <person name="Daum C."/>
            <person name="Ng V."/>
            <person name="Clum A."/>
            <person name="Steindorff A."/>
            <person name="Ohm R.A."/>
            <person name="Martin F."/>
            <person name="Silar P."/>
            <person name="Natvig D.O."/>
            <person name="Lalanne C."/>
            <person name="Gautier V."/>
            <person name="Ament-Velasquez S.L."/>
            <person name="Kruys A."/>
            <person name="Hutchinson M.I."/>
            <person name="Powell A.J."/>
            <person name="Barry K."/>
            <person name="Miller A.N."/>
            <person name="Grigoriev I.V."/>
            <person name="Debuchy R."/>
            <person name="Gladieux P."/>
            <person name="Hiltunen Thoren M."/>
            <person name="Johannesson H."/>
        </authorList>
    </citation>
    <scope>NUCLEOTIDE SEQUENCE</scope>
    <source>
        <strain evidence="1">CBS 333.67</strain>
    </source>
</reference>
<protein>
    <submittedName>
        <fullName evidence="1">Uncharacterized protein</fullName>
    </submittedName>
</protein>
<reference evidence="1" key="2">
    <citation type="submission" date="2023-06" db="EMBL/GenBank/DDBJ databases">
        <authorList>
            <consortium name="Lawrence Berkeley National Laboratory"/>
            <person name="Mondo S.J."/>
            <person name="Hensen N."/>
            <person name="Bonometti L."/>
            <person name="Westerberg I."/>
            <person name="Brannstrom I.O."/>
            <person name="Guillou S."/>
            <person name="Cros-Aarteil S."/>
            <person name="Calhoun S."/>
            <person name="Haridas S."/>
            <person name="Kuo A."/>
            <person name="Pangilinan J."/>
            <person name="Riley R."/>
            <person name="Labutti K."/>
            <person name="Andreopoulos B."/>
            <person name="Lipzen A."/>
            <person name="Chen C."/>
            <person name="Yanf M."/>
            <person name="Daum C."/>
            <person name="Ng V."/>
            <person name="Clum A."/>
            <person name="Steindorff A."/>
            <person name="Ohm R."/>
            <person name="Martin F."/>
            <person name="Silar P."/>
            <person name="Natvig D."/>
            <person name="Lalanne C."/>
            <person name="Gautier V."/>
            <person name="Ament-Velasquez S.L."/>
            <person name="Kruys A."/>
            <person name="Hutchinson M.I."/>
            <person name="Powell A.J."/>
            <person name="Barry K."/>
            <person name="Miller A.N."/>
            <person name="Grigoriev I.V."/>
            <person name="Debuchy R."/>
            <person name="Gladieux P."/>
            <person name="Thoren M.H."/>
            <person name="Johannesson H."/>
        </authorList>
    </citation>
    <scope>NUCLEOTIDE SEQUENCE</scope>
    <source>
        <strain evidence="1">CBS 333.67</strain>
    </source>
</reference>
<evidence type="ECO:0000313" key="1">
    <source>
        <dbReference type="EMBL" id="KAK3307802.1"/>
    </source>
</evidence>
<evidence type="ECO:0000313" key="2">
    <source>
        <dbReference type="Proteomes" id="UP001273166"/>
    </source>
</evidence>
<proteinExistence type="predicted"/>
<keyword evidence="2" id="KW-1185">Reference proteome</keyword>
<dbReference type="Proteomes" id="UP001273166">
    <property type="component" value="Unassembled WGS sequence"/>
</dbReference>
<organism evidence="1 2">
    <name type="scientific">Chaetomium strumarium</name>
    <dbReference type="NCBI Taxonomy" id="1170767"/>
    <lineage>
        <taxon>Eukaryota</taxon>
        <taxon>Fungi</taxon>
        <taxon>Dikarya</taxon>
        <taxon>Ascomycota</taxon>
        <taxon>Pezizomycotina</taxon>
        <taxon>Sordariomycetes</taxon>
        <taxon>Sordariomycetidae</taxon>
        <taxon>Sordariales</taxon>
        <taxon>Chaetomiaceae</taxon>
        <taxon>Chaetomium</taxon>
    </lineage>
</organism>
<dbReference type="GeneID" id="87883387"/>
<name>A0AAJ0M3M9_9PEZI</name>
<gene>
    <name evidence="1" type="ORF">B0T15DRAFT_390839</name>
</gene>
<feature type="non-terminal residue" evidence="1">
    <location>
        <position position="1"/>
    </location>
</feature>
<dbReference type="EMBL" id="JAUDZG010000002">
    <property type="protein sequence ID" value="KAK3307802.1"/>
    <property type="molecule type" value="Genomic_DNA"/>
</dbReference>
<comment type="caution">
    <text evidence="1">The sequence shown here is derived from an EMBL/GenBank/DDBJ whole genome shotgun (WGS) entry which is preliminary data.</text>
</comment>
<dbReference type="RefSeq" id="XP_062723582.1">
    <property type="nucleotide sequence ID" value="XM_062864558.1"/>
</dbReference>
<accession>A0AAJ0M3M9</accession>